<sequence>MDVRTGDEKPSKVNLWHVVSCPISAIDHDPTDADPIELAMDNMIGTELPVDQVEEGLVASVLKENLWQADEQLLSSPSFVSCPAPAVSTELVMDVKASINSFAVLQGPEASAEHEEFAKDWKASRGFGDASELMDPSSIPRTTLPVRADEDLVLPLNAVRAGVEHLGTPDQSNQALFRSSFHEEVADHHGVGSGSYSRIGSLMRNIDEIKNGLVFPEQKPPCLTLGSPFLRAPDRGVRAETPSPLLVVGKSPPLEGGGPPFFFKKSKRRKKKHSSSAFSLG</sequence>
<name>A0AAD3SG21_NEPGR</name>
<proteinExistence type="predicted"/>
<feature type="compositionally biased region" description="Basic residues" evidence="1">
    <location>
        <begin position="264"/>
        <end position="274"/>
    </location>
</feature>
<evidence type="ECO:0000313" key="2">
    <source>
        <dbReference type="EMBL" id="GMH10643.1"/>
    </source>
</evidence>
<accession>A0AAD3SG21</accession>
<dbReference type="EMBL" id="BSYO01000010">
    <property type="protein sequence ID" value="GMH10643.1"/>
    <property type="molecule type" value="Genomic_DNA"/>
</dbReference>
<protein>
    <submittedName>
        <fullName evidence="2">Uncharacterized protein</fullName>
    </submittedName>
</protein>
<evidence type="ECO:0000256" key="1">
    <source>
        <dbReference type="SAM" id="MobiDB-lite"/>
    </source>
</evidence>
<evidence type="ECO:0000313" key="3">
    <source>
        <dbReference type="Proteomes" id="UP001279734"/>
    </source>
</evidence>
<feature type="region of interest" description="Disordered" evidence="1">
    <location>
        <begin position="248"/>
        <end position="281"/>
    </location>
</feature>
<dbReference type="AlphaFoldDB" id="A0AAD3SG21"/>
<organism evidence="2 3">
    <name type="scientific">Nepenthes gracilis</name>
    <name type="common">Slender pitcher plant</name>
    <dbReference type="NCBI Taxonomy" id="150966"/>
    <lineage>
        <taxon>Eukaryota</taxon>
        <taxon>Viridiplantae</taxon>
        <taxon>Streptophyta</taxon>
        <taxon>Embryophyta</taxon>
        <taxon>Tracheophyta</taxon>
        <taxon>Spermatophyta</taxon>
        <taxon>Magnoliopsida</taxon>
        <taxon>eudicotyledons</taxon>
        <taxon>Gunneridae</taxon>
        <taxon>Pentapetalae</taxon>
        <taxon>Caryophyllales</taxon>
        <taxon>Nepenthaceae</taxon>
        <taxon>Nepenthes</taxon>
    </lineage>
</organism>
<keyword evidence="3" id="KW-1185">Reference proteome</keyword>
<dbReference type="Proteomes" id="UP001279734">
    <property type="component" value="Unassembled WGS sequence"/>
</dbReference>
<reference evidence="2" key="1">
    <citation type="submission" date="2023-05" db="EMBL/GenBank/DDBJ databases">
        <title>Nepenthes gracilis genome sequencing.</title>
        <authorList>
            <person name="Fukushima K."/>
        </authorList>
    </citation>
    <scope>NUCLEOTIDE SEQUENCE</scope>
    <source>
        <strain evidence="2">SING2019-196</strain>
    </source>
</reference>
<comment type="caution">
    <text evidence="2">The sequence shown here is derived from an EMBL/GenBank/DDBJ whole genome shotgun (WGS) entry which is preliminary data.</text>
</comment>
<gene>
    <name evidence="2" type="ORF">Nepgr_012484</name>
</gene>